<evidence type="ECO:0000313" key="2">
    <source>
        <dbReference type="Proteomes" id="UP000887540"/>
    </source>
</evidence>
<proteinExistence type="predicted"/>
<organism evidence="2 3">
    <name type="scientific">Acrobeloides nanus</name>
    <dbReference type="NCBI Taxonomy" id="290746"/>
    <lineage>
        <taxon>Eukaryota</taxon>
        <taxon>Metazoa</taxon>
        <taxon>Ecdysozoa</taxon>
        <taxon>Nematoda</taxon>
        <taxon>Chromadorea</taxon>
        <taxon>Rhabditida</taxon>
        <taxon>Tylenchina</taxon>
        <taxon>Cephalobomorpha</taxon>
        <taxon>Cephaloboidea</taxon>
        <taxon>Cephalobidae</taxon>
        <taxon>Acrobeloides</taxon>
    </lineage>
</organism>
<dbReference type="AlphaFoldDB" id="A0A914EHL6"/>
<dbReference type="Proteomes" id="UP000887540">
    <property type="component" value="Unplaced"/>
</dbReference>
<evidence type="ECO:0000256" key="1">
    <source>
        <dbReference type="SAM" id="MobiDB-lite"/>
    </source>
</evidence>
<dbReference type="WBParaSite" id="ACRNAN_scaffold8409.g30664.t1">
    <property type="protein sequence ID" value="ACRNAN_scaffold8409.g30664.t1"/>
    <property type="gene ID" value="ACRNAN_scaffold8409.g30664"/>
</dbReference>
<keyword evidence="2" id="KW-1185">Reference proteome</keyword>
<name>A0A914EHL6_9BILA</name>
<sequence length="155" mass="17664">MQLLENGQLFDSFIQLFKGGDKGPFDDQMLTPQISQPRSRHPKNSNFRGYHLNAAKTRVVSSNQPLRIQEDQPIGMPPKSQEEYSHDQAPIVVQKSEEDPSLVERAASTSQSSPIHETVEVMEFEAGEIDILQLDEIVEFMEFEYLLVEESEVKN</sequence>
<accession>A0A914EHL6</accession>
<reference evidence="3" key="1">
    <citation type="submission" date="2022-11" db="UniProtKB">
        <authorList>
            <consortium name="WormBaseParasite"/>
        </authorList>
    </citation>
    <scope>IDENTIFICATION</scope>
</reference>
<feature type="region of interest" description="Disordered" evidence="1">
    <location>
        <begin position="24"/>
        <end position="114"/>
    </location>
</feature>
<protein>
    <submittedName>
        <fullName evidence="3">Uncharacterized protein</fullName>
    </submittedName>
</protein>
<evidence type="ECO:0000313" key="3">
    <source>
        <dbReference type="WBParaSite" id="ACRNAN_scaffold8409.g30664.t1"/>
    </source>
</evidence>